<accession>A0ABR0QUX9</accession>
<feature type="compositionally biased region" description="Acidic residues" evidence="1">
    <location>
        <begin position="75"/>
        <end position="96"/>
    </location>
</feature>
<name>A0ABR0QUX9_GOSAR</name>
<evidence type="ECO:0000256" key="1">
    <source>
        <dbReference type="SAM" id="MobiDB-lite"/>
    </source>
</evidence>
<evidence type="ECO:0000313" key="2">
    <source>
        <dbReference type="EMBL" id="KAK5843136.1"/>
    </source>
</evidence>
<feature type="region of interest" description="Disordered" evidence="1">
    <location>
        <begin position="56"/>
        <end position="96"/>
    </location>
</feature>
<evidence type="ECO:0000313" key="3">
    <source>
        <dbReference type="Proteomes" id="UP001358586"/>
    </source>
</evidence>
<dbReference type="Proteomes" id="UP001358586">
    <property type="component" value="Chromosome 2"/>
</dbReference>
<keyword evidence="3" id="KW-1185">Reference proteome</keyword>
<protein>
    <submittedName>
        <fullName evidence="2">Uncharacterized protein</fullName>
    </submittedName>
</protein>
<proteinExistence type="predicted"/>
<comment type="caution">
    <text evidence="2">The sequence shown here is derived from an EMBL/GenBank/DDBJ whole genome shotgun (WGS) entry which is preliminary data.</text>
</comment>
<reference evidence="2 3" key="1">
    <citation type="submission" date="2023-03" db="EMBL/GenBank/DDBJ databases">
        <title>WGS of Gossypium arboreum.</title>
        <authorList>
            <person name="Yu D."/>
        </authorList>
    </citation>
    <scope>NUCLEOTIDE SEQUENCE [LARGE SCALE GENOMIC DNA]</scope>
    <source>
        <tissue evidence="2">Leaf</tissue>
    </source>
</reference>
<sequence>MGFDPSMIICKEIWSLVRYYKWKRIWTIPKDIVVVLVVQGFYASLRDQESKSIESHMWETVPVQGKEVREQEAHESEEEGNDDEEGDDEMDFEHDD</sequence>
<dbReference type="EMBL" id="JARKNE010000002">
    <property type="protein sequence ID" value="KAK5843136.1"/>
    <property type="molecule type" value="Genomic_DNA"/>
</dbReference>
<gene>
    <name evidence="2" type="ORF">PVK06_005578</name>
</gene>
<organism evidence="2 3">
    <name type="scientific">Gossypium arboreum</name>
    <name type="common">Tree cotton</name>
    <name type="synonym">Gossypium nanking</name>
    <dbReference type="NCBI Taxonomy" id="29729"/>
    <lineage>
        <taxon>Eukaryota</taxon>
        <taxon>Viridiplantae</taxon>
        <taxon>Streptophyta</taxon>
        <taxon>Embryophyta</taxon>
        <taxon>Tracheophyta</taxon>
        <taxon>Spermatophyta</taxon>
        <taxon>Magnoliopsida</taxon>
        <taxon>eudicotyledons</taxon>
        <taxon>Gunneridae</taxon>
        <taxon>Pentapetalae</taxon>
        <taxon>rosids</taxon>
        <taxon>malvids</taxon>
        <taxon>Malvales</taxon>
        <taxon>Malvaceae</taxon>
        <taxon>Malvoideae</taxon>
        <taxon>Gossypium</taxon>
    </lineage>
</organism>